<evidence type="ECO:0000313" key="1">
    <source>
        <dbReference type="EMBL" id="MDI5890728.1"/>
    </source>
</evidence>
<sequence>MQESSLDSLKALTESFFSKHWNRDMLGDPPTWSERYAFEGSLPNHNMQGVYAFLKEDIVTYVGVGTALGGGRYAGHGLGKRFQSYTKVINGAHIPTDPRLVEAGSMVTIGFPQEYAYLANALELYLIGRMETQHNVHRPGRAVQP</sequence>
<dbReference type="EMBL" id="JASCQP010000019">
    <property type="protein sequence ID" value="MDI5890728.1"/>
    <property type="molecule type" value="Genomic_DNA"/>
</dbReference>
<evidence type="ECO:0000313" key="2">
    <source>
        <dbReference type="Proteomes" id="UP001225957"/>
    </source>
</evidence>
<protein>
    <submittedName>
        <fullName evidence="1">Uncharacterized protein</fullName>
    </submittedName>
</protein>
<accession>A0ABT6UXL7</accession>
<comment type="caution">
    <text evidence="1">The sequence shown here is derived from an EMBL/GenBank/DDBJ whole genome shotgun (WGS) entry which is preliminary data.</text>
</comment>
<organism evidence="1 2">
    <name type="scientific">Halomonas rhizosphaerae</name>
    <dbReference type="NCBI Taxonomy" id="3043296"/>
    <lineage>
        <taxon>Bacteria</taxon>
        <taxon>Pseudomonadati</taxon>
        <taxon>Pseudomonadota</taxon>
        <taxon>Gammaproteobacteria</taxon>
        <taxon>Oceanospirillales</taxon>
        <taxon>Halomonadaceae</taxon>
        <taxon>Halomonas</taxon>
    </lineage>
</organism>
<gene>
    <name evidence="1" type="ORF">QLQ83_06460</name>
</gene>
<name>A0ABT6UXL7_9GAMM</name>
<dbReference type="RefSeq" id="WP_282734700.1">
    <property type="nucleotide sequence ID" value="NZ_JASCQP010000019.1"/>
</dbReference>
<keyword evidence="2" id="KW-1185">Reference proteome</keyword>
<dbReference type="Proteomes" id="UP001225957">
    <property type="component" value="Unassembled WGS sequence"/>
</dbReference>
<reference evidence="1 2" key="1">
    <citation type="submission" date="2023-04" db="EMBL/GenBank/DDBJ databases">
        <title>Halomonas strains isolated from rhizosphere soil.</title>
        <authorList>
            <person name="Xu L."/>
            <person name="Sun J.-Q."/>
        </authorList>
    </citation>
    <scope>NUCLEOTIDE SEQUENCE [LARGE SCALE GENOMIC DNA]</scope>
    <source>
        <strain evidence="1 2">LR5S20</strain>
    </source>
</reference>
<proteinExistence type="predicted"/>